<proteinExistence type="predicted"/>
<accession>A0A284RPA4</accession>
<evidence type="ECO:0000313" key="2">
    <source>
        <dbReference type="Proteomes" id="UP000219338"/>
    </source>
</evidence>
<name>A0A284RPA4_ARMOS</name>
<dbReference type="EMBL" id="FUEG01000012">
    <property type="protein sequence ID" value="SJL10602.1"/>
    <property type="molecule type" value="Genomic_DNA"/>
</dbReference>
<gene>
    <name evidence="1" type="ORF">ARMOST_13992</name>
</gene>
<dbReference type="OrthoDB" id="2896904at2759"/>
<sequence>MFNQYKYDLPPTVDIPAEEHIYDVPRQTQADGNMGIQVIGADPSQVYDAFMAPRHTPNIPYNIRDSIISSAPPLLSSFICQKWPVSTVDHLPTSISHESANHTAKPDCAVMFSNWLGDGPMFLMHYCILAINCGSVPVLPTPPAPGQLPVIVMSANTDVIPFWIFLATLMYFYNHDQLQLFLAVLDRISPCWHPTRLFPTGQRRTSAPPAIIAGNILEDIAVCLTQEELELLEAHVQGFSYTQLSLDITDLGFQEVISTACTIINKAHSLRNRMFFSD</sequence>
<protein>
    <submittedName>
        <fullName evidence="1">Uncharacterized protein</fullName>
    </submittedName>
</protein>
<organism evidence="1 2">
    <name type="scientific">Armillaria ostoyae</name>
    <name type="common">Armillaria root rot fungus</name>
    <dbReference type="NCBI Taxonomy" id="47428"/>
    <lineage>
        <taxon>Eukaryota</taxon>
        <taxon>Fungi</taxon>
        <taxon>Dikarya</taxon>
        <taxon>Basidiomycota</taxon>
        <taxon>Agaricomycotina</taxon>
        <taxon>Agaricomycetes</taxon>
        <taxon>Agaricomycetidae</taxon>
        <taxon>Agaricales</taxon>
        <taxon>Marasmiineae</taxon>
        <taxon>Physalacriaceae</taxon>
        <taxon>Armillaria</taxon>
    </lineage>
</organism>
<dbReference type="AlphaFoldDB" id="A0A284RPA4"/>
<keyword evidence="2" id="KW-1185">Reference proteome</keyword>
<evidence type="ECO:0000313" key="1">
    <source>
        <dbReference type="EMBL" id="SJL10602.1"/>
    </source>
</evidence>
<dbReference type="Proteomes" id="UP000219338">
    <property type="component" value="Unassembled WGS sequence"/>
</dbReference>
<reference evidence="2" key="1">
    <citation type="journal article" date="2017" name="Nat. Ecol. Evol.">
        <title>Genome expansion and lineage-specific genetic innovations in the forest pathogenic fungi Armillaria.</title>
        <authorList>
            <person name="Sipos G."/>
            <person name="Prasanna A.N."/>
            <person name="Walter M.C."/>
            <person name="O'Connor E."/>
            <person name="Balint B."/>
            <person name="Krizsan K."/>
            <person name="Kiss B."/>
            <person name="Hess J."/>
            <person name="Varga T."/>
            <person name="Slot J."/>
            <person name="Riley R."/>
            <person name="Boka B."/>
            <person name="Rigling D."/>
            <person name="Barry K."/>
            <person name="Lee J."/>
            <person name="Mihaltcheva S."/>
            <person name="LaButti K."/>
            <person name="Lipzen A."/>
            <person name="Waldron R."/>
            <person name="Moloney N.M."/>
            <person name="Sperisen C."/>
            <person name="Kredics L."/>
            <person name="Vagvoelgyi C."/>
            <person name="Patrignani A."/>
            <person name="Fitzpatrick D."/>
            <person name="Nagy I."/>
            <person name="Doyle S."/>
            <person name="Anderson J.B."/>
            <person name="Grigoriev I.V."/>
            <person name="Gueldener U."/>
            <person name="Muensterkoetter M."/>
            <person name="Nagy L.G."/>
        </authorList>
    </citation>
    <scope>NUCLEOTIDE SEQUENCE [LARGE SCALE GENOMIC DNA]</scope>
    <source>
        <strain evidence="2">C18/9</strain>
    </source>
</reference>